<protein>
    <submittedName>
        <fullName evidence="1">Ketoacid CoA transferase</fullName>
    </submittedName>
</protein>
<evidence type="ECO:0000313" key="2">
    <source>
        <dbReference type="Proteomes" id="UP000610558"/>
    </source>
</evidence>
<dbReference type="InterPro" id="IPR004165">
    <property type="entry name" value="CoA_trans_fam_I"/>
</dbReference>
<dbReference type="SUPFAM" id="SSF100950">
    <property type="entry name" value="NagB/RpiA/CoA transferase-like"/>
    <property type="match status" value="1"/>
</dbReference>
<gene>
    <name evidence="1" type="ORF">IB286_04880</name>
</gene>
<comment type="caution">
    <text evidence="1">The sequence shown here is derived from an EMBL/GenBank/DDBJ whole genome shotgun (WGS) entry which is preliminary data.</text>
</comment>
<organism evidence="1 2">
    <name type="scientific">Spongiibacter pelagi</name>
    <dbReference type="NCBI Taxonomy" id="2760804"/>
    <lineage>
        <taxon>Bacteria</taxon>
        <taxon>Pseudomonadati</taxon>
        <taxon>Pseudomonadota</taxon>
        <taxon>Gammaproteobacteria</taxon>
        <taxon>Cellvibrionales</taxon>
        <taxon>Spongiibacteraceae</taxon>
        <taxon>Spongiibacter</taxon>
    </lineage>
</organism>
<sequence length="265" mass="29244">MMATEYSLAELMICANASAYDNDGEVLVTGIGVLPRIAASLAMLSSNPDILMTDSESWLLSEPNPVGNRPADFKQKNETWMGFSRIFDNVWSGKRHLTGGPTQIDRFAQANISALGSDYKKPKVQMLGVRGFPGNSICHANSYLVPAHSSRVFVEGECDVVCTIGYNPERLPKGYDFDEIDVRQVYTNLGVFDFRGPNRQMQIVSLHPGVTVEEVQENTGFPVHIPENIPTTAAPTEAQLELIHRIDPQNLRAKQLKDNPPGVRS</sequence>
<keyword evidence="1" id="KW-0808">Transferase</keyword>
<dbReference type="PANTHER" id="PTHR43293:SF3">
    <property type="entry name" value="CHOLESTEROL RING-CLEAVING HYDROLASE IPDB SUBUNIT"/>
    <property type="match status" value="1"/>
</dbReference>
<dbReference type="Proteomes" id="UP000610558">
    <property type="component" value="Unassembled WGS sequence"/>
</dbReference>
<dbReference type="SMART" id="SM00882">
    <property type="entry name" value="CoA_trans"/>
    <property type="match status" value="1"/>
</dbReference>
<evidence type="ECO:0000313" key="1">
    <source>
        <dbReference type="EMBL" id="MBD2858336.1"/>
    </source>
</evidence>
<dbReference type="RefSeq" id="WP_190763074.1">
    <property type="nucleotide sequence ID" value="NZ_JACXLD010000002.1"/>
</dbReference>
<proteinExistence type="predicted"/>
<name>A0A927C203_9GAMM</name>
<dbReference type="GO" id="GO:0008410">
    <property type="term" value="F:CoA-transferase activity"/>
    <property type="evidence" value="ECO:0007669"/>
    <property type="project" value="InterPro"/>
</dbReference>
<dbReference type="EMBL" id="JACXLD010000002">
    <property type="protein sequence ID" value="MBD2858336.1"/>
    <property type="molecule type" value="Genomic_DNA"/>
</dbReference>
<dbReference type="PANTHER" id="PTHR43293">
    <property type="entry name" value="ACETATE COA-TRANSFERASE YDIF"/>
    <property type="match status" value="1"/>
</dbReference>
<keyword evidence="2" id="KW-1185">Reference proteome</keyword>
<dbReference type="Gene3D" id="3.40.1080.10">
    <property type="entry name" value="Glutaconate Coenzyme A-transferase"/>
    <property type="match status" value="1"/>
</dbReference>
<accession>A0A927C203</accession>
<dbReference type="InterPro" id="IPR037171">
    <property type="entry name" value="NagB/RpiA_transferase-like"/>
</dbReference>
<dbReference type="AlphaFoldDB" id="A0A927C203"/>
<reference evidence="1" key="1">
    <citation type="submission" date="2020-09" db="EMBL/GenBank/DDBJ databases">
        <authorList>
            <person name="Yoon J.-W."/>
        </authorList>
    </citation>
    <scope>NUCLEOTIDE SEQUENCE</scope>
    <source>
        <strain evidence="1">KMU-158</strain>
    </source>
</reference>